<proteinExistence type="predicted"/>
<dbReference type="EMBL" id="KZ825831">
    <property type="protein sequence ID" value="PYH96958.1"/>
    <property type="molecule type" value="Genomic_DNA"/>
</dbReference>
<reference evidence="1 2" key="1">
    <citation type="submission" date="2018-02" db="EMBL/GenBank/DDBJ databases">
        <title>The genomes of Aspergillus section Nigri reveals drivers in fungal speciation.</title>
        <authorList>
            <consortium name="DOE Joint Genome Institute"/>
            <person name="Vesth T.C."/>
            <person name="Nybo J."/>
            <person name="Theobald S."/>
            <person name="Brandl J."/>
            <person name="Frisvad J.C."/>
            <person name="Nielsen K.F."/>
            <person name="Lyhne E.K."/>
            <person name="Kogle M.E."/>
            <person name="Kuo A."/>
            <person name="Riley R."/>
            <person name="Clum A."/>
            <person name="Nolan M."/>
            <person name="Lipzen A."/>
            <person name="Salamov A."/>
            <person name="Henrissat B."/>
            <person name="Wiebenga A."/>
            <person name="De vries R.P."/>
            <person name="Grigoriev I.V."/>
            <person name="Mortensen U.H."/>
            <person name="Andersen M.R."/>
            <person name="Baker S.E."/>
        </authorList>
    </citation>
    <scope>NUCLEOTIDE SEQUENCE [LARGE SCALE GENOMIC DNA]</scope>
    <source>
        <strain evidence="1 2">CBS 707.79</strain>
    </source>
</reference>
<evidence type="ECO:0000313" key="2">
    <source>
        <dbReference type="Proteomes" id="UP000247810"/>
    </source>
</evidence>
<accession>A0A319E8E6</accession>
<evidence type="ECO:0000313" key="1">
    <source>
        <dbReference type="EMBL" id="PYH96958.1"/>
    </source>
</evidence>
<keyword evidence="2" id="KW-1185">Reference proteome</keyword>
<gene>
    <name evidence="1" type="ORF">BO71DRAFT_407354</name>
</gene>
<organism evidence="1 2">
    <name type="scientific">Aspergillus ellipticus CBS 707.79</name>
    <dbReference type="NCBI Taxonomy" id="1448320"/>
    <lineage>
        <taxon>Eukaryota</taxon>
        <taxon>Fungi</taxon>
        <taxon>Dikarya</taxon>
        <taxon>Ascomycota</taxon>
        <taxon>Pezizomycotina</taxon>
        <taxon>Eurotiomycetes</taxon>
        <taxon>Eurotiomycetidae</taxon>
        <taxon>Eurotiales</taxon>
        <taxon>Aspergillaceae</taxon>
        <taxon>Aspergillus</taxon>
        <taxon>Aspergillus subgen. Circumdati</taxon>
    </lineage>
</organism>
<dbReference type="VEuPathDB" id="FungiDB:BO71DRAFT_407354"/>
<dbReference type="AlphaFoldDB" id="A0A319E8E6"/>
<sequence length="243" mass="26800">MLYRGHLAIRITEHHIVALYLSESLVTVFCARQVTESIHPLQANLPIKPISPKLTNQLAWLKPVQRTRQDAMPHIEYNEVALRGLQLIGQQTSRPGLGASFANHSSLAESMSLLITHSVAASANPPFYVTRSGAMIAFWSIQSASRRAINTECRSLDQSGRRVWDAPTGAGSIDGFAYAGCWMVGGTDVLCVWHIHSIYSIRYSHIIILTTTPIDNAQTNTVHSTCASQALMNPNPQNHPHKQ</sequence>
<dbReference type="Proteomes" id="UP000247810">
    <property type="component" value="Unassembled WGS sequence"/>
</dbReference>
<protein>
    <submittedName>
        <fullName evidence="1">Uncharacterized protein</fullName>
    </submittedName>
</protein>
<name>A0A319E8E6_9EURO</name>